<reference evidence="1" key="2">
    <citation type="journal article" date="2022" name="New Phytol.">
        <title>Evolutionary transition to the ectomycorrhizal habit in the genomes of a hyperdiverse lineage of mushroom-forming fungi.</title>
        <authorList>
            <person name="Looney B."/>
            <person name="Miyauchi S."/>
            <person name="Morin E."/>
            <person name="Drula E."/>
            <person name="Courty P.E."/>
            <person name="Kohler A."/>
            <person name="Kuo A."/>
            <person name="LaButti K."/>
            <person name="Pangilinan J."/>
            <person name="Lipzen A."/>
            <person name="Riley R."/>
            <person name="Andreopoulos W."/>
            <person name="He G."/>
            <person name="Johnson J."/>
            <person name="Nolan M."/>
            <person name="Tritt A."/>
            <person name="Barry K.W."/>
            <person name="Grigoriev I.V."/>
            <person name="Nagy L.G."/>
            <person name="Hibbett D."/>
            <person name="Henrissat B."/>
            <person name="Matheny P.B."/>
            <person name="Labbe J."/>
            <person name="Martin F.M."/>
        </authorList>
    </citation>
    <scope>NUCLEOTIDE SEQUENCE</scope>
    <source>
        <strain evidence="1">FP105234-sp</strain>
    </source>
</reference>
<sequence length="658" mass="70107">MAKIRVGVLTVSDTASSNESADKSGPTIRDILEERGFEIVHHAIAADDKDAVTHFVQEWSSGETPVDWIITTGGTGFGVRDVTPEAVSLLIERPASGLVHLLLHTSIQHTPLAALSRPVAGTVKNSLVVTLPGSVKAVKENLEALLSGGVVEHAIELIRGGSGKATHAALAATPASRGDHPAHSSSSSHDHAHHDGHHHHHSHTAPRPRTLLSNDLSLPTTQRQRVSPYHMVSYADALKHIFTEVSPLPAEELLVTPTLKGYVLAENVHAPQNVPYSKTTNVDGYAVRSTEPPGVYKVVTPATHKLADPVPQGYIYRINTGAPLPAGTDAVIMVEDTRLVSSLKDEAGEDIEENEVEILVSVPLGDNVREPGSDVRQGDLALQQGDLLRSIGGEIGTLVFVGRKKVKVIRRPVVAILSTGNELTDLHKPTTQSDESWSGIWDTNRPSLQAALEGLGYEVLDLGIVSDSVPSHVEAIQTGLEKADLLLTTGGTSMGASDLLKPVIERHFNGSIHFGRVSIKPGKPTTFATLPVGNTRKPMFALPGNPASALVTFYVFVVPALRKLGGFQEHACQFPLTSVKLEEDIRLDSRTEFHRVIVHATGDGLVASSTGGQRSSRVASLAGANGLIVLPQKSQDGPDRLKAGDGARVLLIGELQTR</sequence>
<reference evidence="1" key="1">
    <citation type="submission" date="2021-02" db="EMBL/GenBank/DDBJ databases">
        <authorList>
            <consortium name="DOE Joint Genome Institute"/>
            <person name="Ahrendt S."/>
            <person name="Looney B.P."/>
            <person name="Miyauchi S."/>
            <person name="Morin E."/>
            <person name="Drula E."/>
            <person name="Courty P.E."/>
            <person name="Chicoki N."/>
            <person name="Fauchery L."/>
            <person name="Kohler A."/>
            <person name="Kuo A."/>
            <person name="Labutti K."/>
            <person name="Pangilinan J."/>
            <person name="Lipzen A."/>
            <person name="Riley R."/>
            <person name="Andreopoulos W."/>
            <person name="He G."/>
            <person name="Johnson J."/>
            <person name="Barry K.W."/>
            <person name="Grigoriev I.V."/>
            <person name="Nagy L."/>
            <person name="Hibbett D."/>
            <person name="Henrissat B."/>
            <person name="Matheny P.B."/>
            <person name="Labbe J."/>
            <person name="Martin F."/>
        </authorList>
    </citation>
    <scope>NUCLEOTIDE SEQUENCE</scope>
    <source>
        <strain evidence="1">FP105234-sp</strain>
    </source>
</reference>
<dbReference type="EMBL" id="MU275839">
    <property type="protein sequence ID" value="KAI0053668.1"/>
    <property type="molecule type" value="Genomic_DNA"/>
</dbReference>
<comment type="caution">
    <text evidence="1">The sequence shown here is derived from an EMBL/GenBank/DDBJ whole genome shotgun (WGS) entry which is preliminary data.</text>
</comment>
<proteinExistence type="predicted"/>
<accession>A0ACB8SB20</accession>
<protein>
    <submittedName>
        <fullName evidence="1">Molybdenum cofactor biosynthesis protein</fullName>
    </submittedName>
</protein>
<evidence type="ECO:0000313" key="1">
    <source>
        <dbReference type="EMBL" id="KAI0053668.1"/>
    </source>
</evidence>
<dbReference type="Proteomes" id="UP000814033">
    <property type="component" value="Unassembled WGS sequence"/>
</dbReference>
<gene>
    <name evidence="1" type="ORF">FA95DRAFT_1600810</name>
</gene>
<organism evidence="1 2">
    <name type="scientific">Auriscalpium vulgare</name>
    <dbReference type="NCBI Taxonomy" id="40419"/>
    <lineage>
        <taxon>Eukaryota</taxon>
        <taxon>Fungi</taxon>
        <taxon>Dikarya</taxon>
        <taxon>Basidiomycota</taxon>
        <taxon>Agaricomycotina</taxon>
        <taxon>Agaricomycetes</taxon>
        <taxon>Russulales</taxon>
        <taxon>Auriscalpiaceae</taxon>
        <taxon>Auriscalpium</taxon>
    </lineage>
</organism>
<keyword evidence="2" id="KW-1185">Reference proteome</keyword>
<name>A0ACB8SB20_9AGAM</name>
<evidence type="ECO:0000313" key="2">
    <source>
        <dbReference type="Proteomes" id="UP000814033"/>
    </source>
</evidence>